<dbReference type="Pfam" id="PF02800">
    <property type="entry name" value="Gp_dh_C"/>
    <property type="match status" value="1"/>
</dbReference>
<dbReference type="InterPro" id="IPR036291">
    <property type="entry name" value="NAD(P)-bd_dom_sf"/>
</dbReference>
<evidence type="ECO:0000256" key="3">
    <source>
        <dbReference type="ARBA" id="ARBA00023002"/>
    </source>
</evidence>
<dbReference type="SUPFAM" id="SSF51735">
    <property type="entry name" value="NAD(P)-binding Rossmann-fold domains"/>
    <property type="match status" value="1"/>
</dbReference>
<dbReference type="SMART" id="SM00846">
    <property type="entry name" value="Gp_dh_N"/>
    <property type="match status" value="1"/>
</dbReference>
<protein>
    <recommendedName>
        <fullName evidence="7">Glyceraldehyde 3-phosphate dehydrogenase NAD(P) binding domain-containing protein</fullName>
    </recommendedName>
</protein>
<dbReference type="SUPFAM" id="SSF55347">
    <property type="entry name" value="Glyceraldehyde-3-phosphate dehydrogenase-like, C-terminal domain"/>
    <property type="match status" value="1"/>
</dbReference>
<dbReference type="PROSITE" id="PS00071">
    <property type="entry name" value="GAPDH"/>
    <property type="match status" value="1"/>
</dbReference>
<dbReference type="Gene3D" id="3.40.50.720">
    <property type="entry name" value="NAD(P)-binding Rossmann-like Domain"/>
    <property type="match status" value="1"/>
</dbReference>
<evidence type="ECO:0000256" key="2">
    <source>
        <dbReference type="ARBA" id="ARBA00011881"/>
    </source>
</evidence>
<dbReference type="GO" id="GO:0006096">
    <property type="term" value="P:glycolytic process"/>
    <property type="evidence" value="ECO:0007669"/>
    <property type="project" value="TreeGrafter"/>
</dbReference>
<keyword evidence="4" id="KW-0520">NAD</keyword>
<comment type="catalytic activity">
    <reaction evidence="5">
        <text>D-glyceraldehyde 3-phosphate + phosphate + NAD(+) = (2R)-3-phospho-glyceroyl phosphate + NADH + H(+)</text>
        <dbReference type="Rhea" id="RHEA:10300"/>
        <dbReference type="ChEBI" id="CHEBI:15378"/>
        <dbReference type="ChEBI" id="CHEBI:43474"/>
        <dbReference type="ChEBI" id="CHEBI:57540"/>
        <dbReference type="ChEBI" id="CHEBI:57604"/>
        <dbReference type="ChEBI" id="CHEBI:57945"/>
        <dbReference type="ChEBI" id="CHEBI:59776"/>
        <dbReference type="EC" id="1.2.1.12"/>
    </reaction>
</comment>
<evidence type="ECO:0000313" key="8">
    <source>
        <dbReference type="EMBL" id="CAD7416409.1"/>
    </source>
</evidence>
<keyword evidence="3" id="KW-0560">Oxidoreductase</keyword>
<evidence type="ECO:0000256" key="5">
    <source>
        <dbReference type="ARBA" id="ARBA00047698"/>
    </source>
</evidence>
<dbReference type="PRINTS" id="PR00078">
    <property type="entry name" value="G3PDHDRGNASE"/>
</dbReference>
<dbReference type="GO" id="GO:0004365">
    <property type="term" value="F:glyceraldehyde-3-phosphate dehydrogenase (NAD+) (phosphorylating) activity"/>
    <property type="evidence" value="ECO:0007669"/>
    <property type="project" value="UniProtKB-EC"/>
</dbReference>
<dbReference type="PANTHER" id="PTHR10836:SF76">
    <property type="entry name" value="GLYCERALDEHYDE-3-PHOSPHATE DEHYDROGENASE-RELATED"/>
    <property type="match status" value="1"/>
</dbReference>
<proteinExistence type="inferred from homology"/>
<organism evidence="8">
    <name type="scientific">Timema cristinae</name>
    <name type="common">Walking stick</name>
    <dbReference type="NCBI Taxonomy" id="61476"/>
    <lineage>
        <taxon>Eukaryota</taxon>
        <taxon>Metazoa</taxon>
        <taxon>Ecdysozoa</taxon>
        <taxon>Arthropoda</taxon>
        <taxon>Hexapoda</taxon>
        <taxon>Insecta</taxon>
        <taxon>Pterygota</taxon>
        <taxon>Neoptera</taxon>
        <taxon>Polyneoptera</taxon>
        <taxon>Phasmatodea</taxon>
        <taxon>Timematodea</taxon>
        <taxon>Timematoidea</taxon>
        <taxon>Timematidae</taxon>
        <taxon>Timema</taxon>
    </lineage>
</organism>
<dbReference type="AlphaFoldDB" id="A0A7R9DKQ4"/>
<accession>A0A7R9DKQ4</accession>
<dbReference type="GO" id="GO:0005829">
    <property type="term" value="C:cytosol"/>
    <property type="evidence" value="ECO:0007669"/>
    <property type="project" value="TreeGrafter"/>
</dbReference>
<sequence length="184" mass="19606">MNGLFSGKKIYLSHEKNPKKIPWGDHGADYVVEATGVFRSVDKCQGHITGGARKVVITAPSEDAPMFVCGVNEKDYKSSMNIVSNASCTTNALAPIAKVIHDNFQIVEGLMTTIHSVTATQKTVDSPSGKLWRDGRGAFQNIIPASTGAAKAVAMVIPSLYGKLTGMAFRVPVANVSVVDLTVR</sequence>
<dbReference type="Pfam" id="PF00044">
    <property type="entry name" value="Gp_dh_N"/>
    <property type="match status" value="1"/>
</dbReference>
<dbReference type="Gene3D" id="3.30.360.10">
    <property type="entry name" value="Dihydrodipicolinate Reductase, domain 2"/>
    <property type="match status" value="1"/>
</dbReference>
<gene>
    <name evidence="8" type="ORF">TCEB3V08_LOCUS12709</name>
</gene>
<comment type="similarity">
    <text evidence="1 6">Belongs to the glyceraldehyde-3-phosphate dehydrogenase family.</text>
</comment>
<dbReference type="GO" id="GO:0051287">
    <property type="term" value="F:NAD binding"/>
    <property type="evidence" value="ECO:0007669"/>
    <property type="project" value="InterPro"/>
</dbReference>
<comment type="subunit">
    <text evidence="2">Homotetramer.</text>
</comment>
<dbReference type="InterPro" id="IPR020831">
    <property type="entry name" value="GlycerAld/Erythrose_P_DH"/>
</dbReference>
<evidence type="ECO:0000256" key="4">
    <source>
        <dbReference type="ARBA" id="ARBA00023027"/>
    </source>
</evidence>
<evidence type="ECO:0000259" key="7">
    <source>
        <dbReference type="SMART" id="SM00846"/>
    </source>
</evidence>
<dbReference type="PANTHER" id="PTHR10836">
    <property type="entry name" value="GLYCERALDEHYDE 3-PHOSPHATE DEHYDROGENASE"/>
    <property type="match status" value="1"/>
</dbReference>
<evidence type="ECO:0000256" key="1">
    <source>
        <dbReference type="ARBA" id="ARBA00007406"/>
    </source>
</evidence>
<dbReference type="EMBL" id="OC327852">
    <property type="protein sequence ID" value="CAD7416409.1"/>
    <property type="molecule type" value="Genomic_DNA"/>
</dbReference>
<name>A0A7R9DKQ4_TIMCR</name>
<evidence type="ECO:0000256" key="6">
    <source>
        <dbReference type="RuleBase" id="RU000397"/>
    </source>
</evidence>
<reference evidence="8" key="1">
    <citation type="submission" date="2020-11" db="EMBL/GenBank/DDBJ databases">
        <authorList>
            <person name="Tran Van P."/>
        </authorList>
    </citation>
    <scope>NUCLEOTIDE SEQUENCE</scope>
</reference>
<dbReference type="InterPro" id="IPR020830">
    <property type="entry name" value="GlycerAld_3-P_DH_AS"/>
</dbReference>
<dbReference type="InterPro" id="IPR020828">
    <property type="entry name" value="GlycerAld_3-P_DH_NAD(P)-bd"/>
</dbReference>
<dbReference type="InterPro" id="IPR020829">
    <property type="entry name" value="GlycerAld_3-P_DH_cat"/>
</dbReference>
<feature type="domain" description="Glyceraldehyde 3-phosphate dehydrogenase NAD(P) binding" evidence="7">
    <location>
        <begin position="1"/>
        <end position="88"/>
    </location>
</feature>